<evidence type="ECO:0000256" key="3">
    <source>
        <dbReference type="ARBA" id="ARBA00022538"/>
    </source>
</evidence>
<dbReference type="STRING" id="37653.A0A0L8HKI8"/>
<feature type="domain" description="Inward rectifier potassium channel C-terminal" evidence="14">
    <location>
        <begin position="189"/>
        <end position="354"/>
    </location>
</feature>
<keyword evidence="9 12" id="KW-0472">Membrane</keyword>
<dbReference type="KEGG" id="obi:106870345"/>
<dbReference type="GO" id="GO:0034702">
    <property type="term" value="C:monoatomic ion channel complex"/>
    <property type="evidence" value="ECO:0007669"/>
    <property type="project" value="UniProtKB-KW"/>
</dbReference>
<evidence type="ECO:0000259" key="13">
    <source>
        <dbReference type="Pfam" id="PF01007"/>
    </source>
</evidence>
<dbReference type="InterPro" id="IPR041647">
    <property type="entry name" value="IRK_C"/>
</dbReference>
<evidence type="ECO:0000256" key="7">
    <source>
        <dbReference type="ARBA" id="ARBA00022989"/>
    </source>
</evidence>
<dbReference type="Pfam" id="PF01007">
    <property type="entry name" value="IRK"/>
    <property type="match status" value="1"/>
</dbReference>
<accession>A0A0L8HKI8</accession>
<keyword evidence="3 11" id="KW-0633">Potassium transport</keyword>
<dbReference type="GO" id="GO:0005242">
    <property type="term" value="F:inward rectifier potassium channel activity"/>
    <property type="evidence" value="ECO:0007669"/>
    <property type="project" value="InterPro"/>
</dbReference>
<evidence type="ECO:0000256" key="4">
    <source>
        <dbReference type="ARBA" id="ARBA00022692"/>
    </source>
</evidence>
<dbReference type="AlphaFoldDB" id="A0A0L8HKI8"/>
<organism evidence="15">
    <name type="scientific">Octopus bimaculoides</name>
    <name type="common">California two-spotted octopus</name>
    <dbReference type="NCBI Taxonomy" id="37653"/>
    <lineage>
        <taxon>Eukaryota</taxon>
        <taxon>Metazoa</taxon>
        <taxon>Spiralia</taxon>
        <taxon>Lophotrochozoa</taxon>
        <taxon>Mollusca</taxon>
        <taxon>Cephalopoda</taxon>
        <taxon>Coleoidea</taxon>
        <taxon>Octopodiformes</taxon>
        <taxon>Octopoda</taxon>
        <taxon>Incirrata</taxon>
        <taxon>Octopodidae</taxon>
        <taxon>Octopus</taxon>
    </lineage>
</organism>
<evidence type="ECO:0000256" key="2">
    <source>
        <dbReference type="ARBA" id="ARBA00022448"/>
    </source>
</evidence>
<evidence type="ECO:0000256" key="6">
    <source>
        <dbReference type="ARBA" id="ARBA00022958"/>
    </source>
</evidence>
<evidence type="ECO:0000259" key="14">
    <source>
        <dbReference type="Pfam" id="PF17655"/>
    </source>
</evidence>
<evidence type="ECO:0000256" key="1">
    <source>
        <dbReference type="ARBA" id="ARBA00004141"/>
    </source>
</evidence>
<keyword evidence="4 11" id="KW-0812">Transmembrane</keyword>
<dbReference type="PRINTS" id="PR01320">
    <property type="entry name" value="KIRCHANNEL"/>
</dbReference>
<keyword evidence="5 11" id="KW-0851">Voltage-gated channel</keyword>
<keyword evidence="10 11" id="KW-0407">Ion channel</keyword>
<dbReference type="OrthoDB" id="273257at2759"/>
<evidence type="ECO:0000256" key="5">
    <source>
        <dbReference type="ARBA" id="ARBA00022882"/>
    </source>
</evidence>
<dbReference type="SUPFAM" id="SSF81324">
    <property type="entry name" value="Voltage-gated potassium channels"/>
    <property type="match status" value="1"/>
</dbReference>
<feature type="transmembrane region" description="Helical" evidence="12">
    <location>
        <begin position="157"/>
        <end position="177"/>
    </location>
</feature>
<evidence type="ECO:0000256" key="12">
    <source>
        <dbReference type="SAM" id="Phobius"/>
    </source>
</evidence>
<evidence type="ECO:0000256" key="10">
    <source>
        <dbReference type="ARBA" id="ARBA00023303"/>
    </source>
</evidence>
<dbReference type="InterPro" id="IPR013518">
    <property type="entry name" value="K_chnl_inward-rec_Kir_cyto"/>
</dbReference>
<dbReference type="GO" id="GO:1990573">
    <property type="term" value="P:potassium ion import across plasma membrane"/>
    <property type="evidence" value="ECO:0007669"/>
    <property type="project" value="TreeGrafter"/>
</dbReference>
<evidence type="ECO:0000256" key="8">
    <source>
        <dbReference type="ARBA" id="ARBA00023065"/>
    </source>
</evidence>
<feature type="domain" description="Potassium channel inwardly rectifying transmembrane" evidence="13">
    <location>
        <begin position="44"/>
        <end position="182"/>
    </location>
</feature>
<dbReference type="Gene3D" id="1.10.287.70">
    <property type="match status" value="1"/>
</dbReference>
<dbReference type="Pfam" id="PF17655">
    <property type="entry name" value="IRK_C"/>
    <property type="match status" value="1"/>
</dbReference>
<evidence type="ECO:0008006" key="16">
    <source>
        <dbReference type="Google" id="ProtNLM"/>
    </source>
</evidence>
<evidence type="ECO:0000313" key="15">
    <source>
        <dbReference type="EMBL" id="KOF89305.1"/>
    </source>
</evidence>
<evidence type="ECO:0000256" key="11">
    <source>
        <dbReference type="RuleBase" id="RU003822"/>
    </source>
</evidence>
<dbReference type="InterPro" id="IPR014756">
    <property type="entry name" value="Ig_E-set"/>
</dbReference>
<dbReference type="InterPro" id="IPR016449">
    <property type="entry name" value="K_chnl_inward-rec_Kir"/>
</dbReference>
<comment type="subcellular location">
    <subcellularLocation>
        <location evidence="1 11">Membrane</location>
        <topology evidence="1 11">Multi-pass membrane protein</topology>
    </subcellularLocation>
</comment>
<dbReference type="GO" id="GO:0005886">
    <property type="term" value="C:plasma membrane"/>
    <property type="evidence" value="ECO:0007669"/>
    <property type="project" value="TreeGrafter"/>
</dbReference>
<keyword evidence="7 12" id="KW-1133">Transmembrane helix</keyword>
<keyword evidence="6 11" id="KW-0630">Potassium</keyword>
<dbReference type="Gene3D" id="2.60.40.1400">
    <property type="entry name" value="G protein-activated inward rectifier potassium channel 1"/>
    <property type="match status" value="1"/>
</dbReference>
<dbReference type="SUPFAM" id="SSF81296">
    <property type="entry name" value="E set domains"/>
    <property type="match status" value="1"/>
</dbReference>
<dbReference type="PANTHER" id="PTHR11767">
    <property type="entry name" value="INWARD RECTIFIER POTASSIUM CHANNEL"/>
    <property type="match status" value="1"/>
</dbReference>
<gene>
    <name evidence="15" type="ORF">OCBIM_22013279mg</name>
</gene>
<feature type="transmembrane region" description="Helical" evidence="12">
    <location>
        <begin position="78"/>
        <end position="100"/>
    </location>
</feature>
<proteinExistence type="inferred from homology"/>
<protein>
    <recommendedName>
        <fullName evidence="16">Inward rectifier potassium channel C-terminal domain-containing protein</fullName>
    </recommendedName>
</protein>
<dbReference type="PANTHER" id="PTHR11767:SF102">
    <property type="entry name" value="INWARDLY RECTIFYING POTASSIUM CHANNEL 1, ISOFORM F"/>
    <property type="match status" value="1"/>
</dbReference>
<sequence>MVNQNTDKPTNRNYFLGGIWNYFCKYLNCINEKTGEDPGHFLLTKAGNSLIDRKGLEKHRFSFIKDYYNTILEMRWHWAILVFLSSHAITFIAFAVIWWLNSYIHGDFNSNDSNSKPCLPDLETFADFFLFSVETQTTIGYGFMYPSTDCAGTIPTLFFQVLIGFILEAISLGFVFAKLVRPKNRSNTVMFSCKACMCCENGHPVLQIQVADLRHTHLINAKVGGMLVAEYVTLEGFVHPLYQVKVDFEINNVGSNVFLMWPVILTHYITDASPFFCLNREDLLVKKIELLVWINGVIESTGEMCQVKTSYIAEEIVWGYRFAHANQFDKKNGHWNVDFKRFGELVPCPMSRSSNFSDGDMTMIGVSSETKEEAEVVQTVADIH</sequence>
<comment type="similarity">
    <text evidence="11">Belongs to the inward rectifier-type potassium channel (TC 1.A.2.1) family.</text>
</comment>
<keyword evidence="2 11" id="KW-0813">Transport</keyword>
<dbReference type="GO" id="GO:0034765">
    <property type="term" value="P:regulation of monoatomic ion transmembrane transport"/>
    <property type="evidence" value="ECO:0007669"/>
    <property type="project" value="TreeGrafter"/>
</dbReference>
<dbReference type="InterPro" id="IPR040445">
    <property type="entry name" value="Kir_TM"/>
</dbReference>
<keyword evidence="8 11" id="KW-0406">Ion transport</keyword>
<dbReference type="OMA" id="HPRWEEY"/>
<evidence type="ECO:0000256" key="9">
    <source>
        <dbReference type="ARBA" id="ARBA00023136"/>
    </source>
</evidence>
<dbReference type="EMBL" id="KQ418007">
    <property type="protein sequence ID" value="KOF89305.1"/>
    <property type="molecule type" value="Genomic_DNA"/>
</dbReference>
<reference evidence="15" key="1">
    <citation type="submission" date="2015-07" db="EMBL/GenBank/DDBJ databases">
        <title>MeaNS - Measles Nucleotide Surveillance Program.</title>
        <authorList>
            <person name="Tran T."/>
            <person name="Druce J."/>
        </authorList>
    </citation>
    <scope>NUCLEOTIDE SEQUENCE</scope>
    <source>
        <strain evidence="15">UCB-OBI-ISO-001</strain>
        <tissue evidence="15">Gonad</tissue>
    </source>
</reference>
<name>A0A0L8HKI8_OCTBM</name>